<evidence type="ECO:0000313" key="3">
    <source>
        <dbReference type="Proteomes" id="UP000067203"/>
    </source>
</evidence>
<dbReference type="Proteomes" id="UP000067203">
    <property type="component" value="Chromosome"/>
</dbReference>
<feature type="transmembrane region" description="Helical" evidence="1">
    <location>
        <begin position="60"/>
        <end position="81"/>
    </location>
</feature>
<reference evidence="3" key="1">
    <citation type="submission" date="2015-10" db="EMBL/GenBank/DDBJ databases">
        <title>Bioinformatic analysis of the first complete genome sequence of Lactobacillus kunkeei strain MP2, an Apis mellifera gut isolate.</title>
        <authorList>
            <person name="Asenjo F."/>
            <person name="Olmos A."/>
            <person name="Henriquez-Piskulich P."/>
            <person name="Aldea P."/>
            <person name="Ugalde J.A."/>
            <person name="Trombert A.N."/>
        </authorList>
    </citation>
    <scope>NUCLEOTIDE SEQUENCE [LARGE SCALE GENOMIC DNA]</scope>
    <source>
        <strain evidence="3">MP2</strain>
    </source>
</reference>
<name>A0AAC8WAL7_9LACO</name>
<keyword evidence="1" id="KW-0812">Transmembrane</keyword>
<sequence>MVKYRCPWCLNTFNDQLRFCPYCGKEISYSENDLNSINNKSKSTTFFEALNDLGNGFLQIGYGCGCGCLMLIVFIFIILIIL</sequence>
<dbReference type="Gene3D" id="2.20.28.30">
    <property type="entry name" value="RNA polymerase ii, chain L"/>
    <property type="match status" value="1"/>
</dbReference>
<dbReference type="EMBL" id="CP012920">
    <property type="protein sequence ID" value="ALJ30802.1"/>
    <property type="molecule type" value="Genomic_DNA"/>
</dbReference>
<evidence type="ECO:0008006" key="4">
    <source>
        <dbReference type="Google" id="ProtNLM"/>
    </source>
</evidence>
<evidence type="ECO:0000256" key="1">
    <source>
        <dbReference type="SAM" id="Phobius"/>
    </source>
</evidence>
<accession>A0AAC8WAL7</accession>
<organism evidence="2 3">
    <name type="scientific">Apilactobacillus kunkeei</name>
    <dbReference type="NCBI Taxonomy" id="148814"/>
    <lineage>
        <taxon>Bacteria</taxon>
        <taxon>Bacillati</taxon>
        <taxon>Bacillota</taxon>
        <taxon>Bacilli</taxon>
        <taxon>Lactobacillales</taxon>
        <taxon>Lactobacillaceae</taxon>
        <taxon>Apilactobacillus</taxon>
    </lineage>
</organism>
<gene>
    <name evidence="2" type="ORF">APS55_00470</name>
</gene>
<keyword evidence="1" id="KW-1133">Transmembrane helix</keyword>
<proteinExistence type="predicted"/>
<protein>
    <recommendedName>
        <fullName evidence="4">Zinc-ribbon domain-containing protein</fullName>
    </recommendedName>
</protein>
<reference evidence="2 3" key="2">
    <citation type="journal article" date="2016" name="PeerJ">
        <title>Genome sequencing and analysis of the first complete genome of Lactobacillus kunkeei strain MP2, an Apis mellifera gut isolate.</title>
        <authorList>
            <person name="Asenjo F."/>
            <person name="Olmos A."/>
            <person name="Henriquez-Piskulich P."/>
            <person name="Polanco V."/>
            <person name="Aldea P."/>
            <person name="Ugalde J.A."/>
            <person name="Trombert A.N."/>
        </authorList>
    </citation>
    <scope>NUCLEOTIDE SEQUENCE [LARGE SCALE GENOMIC DNA]</scope>
    <source>
        <strain evidence="2 3">MP2</strain>
    </source>
</reference>
<evidence type="ECO:0000313" key="2">
    <source>
        <dbReference type="EMBL" id="ALJ30802.1"/>
    </source>
</evidence>
<dbReference type="RefSeq" id="WP_034532549.1">
    <property type="nucleotide sequence ID" value="NZ_BAABVW010000105.1"/>
</dbReference>
<keyword evidence="1" id="KW-0472">Membrane</keyword>
<dbReference type="KEGG" id="lku:APS55_00470"/>
<dbReference type="AlphaFoldDB" id="A0AAC8WAL7"/>